<organism evidence="3 4">
    <name type="scientific">Staphylococcus haemolyticus</name>
    <dbReference type="NCBI Taxonomy" id="1283"/>
    <lineage>
        <taxon>Bacteria</taxon>
        <taxon>Bacillati</taxon>
        <taxon>Bacillota</taxon>
        <taxon>Bacilli</taxon>
        <taxon>Bacillales</taxon>
        <taxon>Staphylococcaceae</taxon>
        <taxon>Staphylococcus</taxon>
    </lineage>
</organism>
<feature type="domain" description="Lipid/polyisoprenoid-binding YceI-like" evidence="2">
    <location>
        <begin position="3"/>
        <end position="168"/>
    </location>
</feature>
<dbReference type="SUPFAM" id="SSF101874">
    <property type="entry name" value="YceI-like"/>
    <property type="match status" value="1"/>
</dbReference>
<dbReference type="Gene3D" id="2.40.128.110">
    <property type="entry name" value="Lipid/polyisoprenoid-binding, YceI-like"/>
    <property type="match status" value="1"/>
</dbReference>
<evidence type="ECO:0000313" key="4">
    <source>
        <dbReference type="Proteomes" id="UP000053523"/>
    </source>
</evidence>
<gene>
    <name evidence="3" type="ORF">AL503_006285</name>
</gene>
<evidence type="ECO:0000313" key="3">
    <source>
        <dbReference type="EMBL" id="PNN20412.1"/>
    </source>
</evidence>
<evidence type="ECO:0000256" key="1">
    <source>
        <dbReference type="ARBA" id="ARBA00008812"/>
    </source>
</evidence>
<name>A0A2K0A5W4_STAHA</name>
<comment type="caution">
    <text evidence="3">The sequence shown here is derived from an EMBL/GenBank/DDBJ whole genome shotgun (WGS) entry which is preliminary data.</text>
</comment>
<dbReference type="Proteomes" id="UP000053523">
    <property type="component" value="Unassembled WGS sequence"/>
</dbReference>
<dbReference type="RefSeq" id="WP_037550085.1">
    <property type="nucleotide sequence ID" value="NZ_CAJCGD010000012.1"/>
</dbReference>
<dbReference type="PANTHER" id="PTHR34406:SF1">
    <property type="entry name" value="PROTEIN YCEI"/>
    <property type="match status" value="1"/>
</dbReference>
<accession>A0A2K0A5W4</accession>
<proteinExistence type="inferred from homology"/>
<reference evidence="3 4" key="1">
    <citation type="submission" date="2017-12" db="EMBL/GenBank/DDBJ databases">
        <title>FDA dAtabase for Regulatory Grade micrObial Sequences (FDA-ARGOS): Supporting development and validation of Infectious Disease Dx tests.</title>
        <authorList>
            <person name="Hoffmann M."/>
            <person name="Allard M."/>
            <person name="Evans P."/>
            <person name="Brown E."/>
            <person name="Tallon L."/>
            <person name="Sadzewicz L."/>
            <person name="Sengamalay N."/>
            <person name="Ott S."/>
            <person name="Godinez A."/>
            <person name="Nagaraj S."/>
            <person name="Vavikolanu K."/>
            <person name="Aluvathingal J."/>
            <person name="Nadendla S."/>
            <person name="Sichtig H."/>
        </authorList>
    </citation>
    <scope>NUCLEOTIDE SEQUENCE [LARGE SCALE GENOMIC DNA]</scope>
    <source>
        <strain evidence="3 4">FDAARGOS_148</strain>
    </source>
</reference>
<evidence type="ECO:0000259" key="2">
    <source>
        <dbReference type="SMART" id="SM00867"/>
    </source>
</evidence>
<dbReference type="InterPro" id="IPR036761">
    <property type="entry name" value="TTHA0802/YceI-like_sf"/>
</dbReference>
<dbReference type="SMART" id="SM00867">
    <property type="entry name" value="YceI"/>
    <property type="match status" value="1"/>
</dbReference>
<dbReference type="Pfam" id="PF04264">
    <property type="entry name" value="YceI"/>
    <property type="match status" value="1"/>
</dbReference>
<dbReference type="EMBL" id="LORN02000015">
    <property type="protein sequence ID" value="PNN20412.1"/>
    <property type="molecule type" value="Genomic_DNA"/>
</dbReference>
<dbReference type="PANTHER" id="PTHR34406">
    <property type="entry name" value="PROTEIN YCEI"/>
    <property type="match status" value="1"/>
</dbReference>
<comment type="similarity">
    <text evidence="1">Belongs to the UPF0312 family.</text>
</comment>
<protein>
    <submittedName>
        <fullName evidence="3">Polyisoprenoid-binding protein</fullName>
    </submittedName>
</protein>
<dbReference type="InterPro" id="IPR007372">
    <property type="entry name" value="Lipid/polyisoprenoid-bd_YceI"/>
</dbReference>
<dbReference type="AlphaFoldDB" id="A0A2K0A5W4"/>
<sequence length="171" mass="18981">MANLNLDPAHSGVNFSIQHLVVSNVKGRFNEFDANISGDFNDLSSLQGTFTVQANSIDTKVADRDNHLKSADFLDVENYPEIKFEITKVDDKSVTGNLTMKDQTHEETFDLDYKGTSLNPLNGKNTAGLVITGSLNREKYGITFNQQLETGGFLLGKDLNVEFDLEFPLED</sequence>